<dbReference type="Proteomes" id="UP000580891">
    <property type="component" value="Unassembled WGS sequence"/>
</dbReference>
<protein>
    <recommendedName>
        <fullName evidence="3">Arsenical resistance operon trans-acting repressor ArsD</fullName>
    </recommendedName>
</protein>
<dbReference type="RefSeq" id="WP_181538898.1">
    <property type="nucleotide sequence ID" value="NZ_JACDUU010000014.1"/>
</dbReference>
<evidence type="ECO:0000313" key="1">
    <source>
        <dbReference type="EMBL" id="MBA2873173.1"/>
    </source>
</evidence>
<dbReference type="EMBL" id="JACDUU010000014">
    <property type="protein sequence ID" value="MBA2873173.1"/>
    <property type="molecule type" value="Genomic_DNA"/>
</dbReference>
<dbReference type="AlphaFoldDB" id="A0A7W0BWP8"/>
<sequence>MKKKLLVELFPKYLVQSESTECSPQSGCCDTVSNESDAEMQELKQRLLEKFKDQVIVQIYNYQIHLDLVLTQKKLTSILEERGLRAIASNAEKTIQYATPAVIVNGKLLSLATFPRLEEIYQSINDEIMIST</sequence>
<organism evidence="1 2">
    <name type="scientific">[Anoxybacillus] calidus</name>
    <dbReference type="NCBI Taxonomy" id="575178"/>
    <lineage>
        <taxon>Bacteria</taxon>
        <taxon>Bacillati</taxon>
        <taxon>Bacillota</taxon>
        <taxon>Bacilli</taxon>
        <taxon>Bacillales</taxon>
        <taxon>Anoxybacillaceae</taxon>
        <taxon>Paranoxybacillus</taxon>
    </lineage>
</organism>
<name>A0A7W0BWP8_9BACL</name>
<evidence type="ECO:0000313" key="2">
    <source>
        <dbReference type="Proteomes" id="UP000580891"/>
    </source>
</evidence>
<gene>
    <name evidence="1" type="ORF">HNQ85_003511</name>
</gene>
<evidence type="ECO:0008006" key="3">
    <source>
        <dbReference type="Google" id="ProtNLM"/>
    </source>
</evidence>
<accession>A0A7W0BWP8</accession>
<dbReference type="Gene3D" id="3.40.30.10">
    <property type="entry name" value="Glutaredoxin"/>
    <property type="match status" value="1"/>
</dbReference>
<keyword evidence="2" id="KW-1185">Reference proteome</keyword>
<proteinExistence type="predicted"/>
<comment type="caution">
    <text evidence="1">The sequence shown here is derived from an EMBL/GenBank/DDBJ whole genome shotgun (WGS) entry which is preliminary data.</text>
</comment>
<reference evidence="1 2" key="1">
    <citation type="submission" date="2020-07" db="EMBL/GenBank/DDBJ databases">
        <title>Genomic Encyclopedia of Type Strains, Phase IV (KMG-IV): sequencing the most valuable type-strain genomes for metagenomic binning, comparative biology and taxonomic classification.</title>
        <authorList>
            <person name="Goeker M."/>
        </authorList>
    </citation>
    <scope>NUCLEOTIDE SEQUENCE [LARGE SCALE GENOMIC DNA]</scope>
    <source>
        <strain evidence="1 2">DSM 25220</strain>
    </source>
</reference>